<dbReference type="GO" id="GO:0008270">
    <property type="term" value="F:zinc ion binding"/>
    <property type="evidence" value="ECO:0007669"/>
    <property type="project" value="InterPro"/>
</dbReference>
<keyword evidence="4" id="KW-0804">Transcription</keyword>
<evidence type="ECO:0000313" key="8">
    <source>
        <dbReference type="EMBL" id="BCS18055.1"/>
    </source>
</evidence>
<dbReference type="KEGG" id="apuu:APUU_10883A"/>
<comment type="subcellular location">
    <subcellularLocation>
        <location evidence="1">Nucleus</location>
    </subcellularLocation>
</comment>
<evidence type="ECO:0000256" key="1">
    <source>
        <dbReference type="ARBA" id="ARBA00004123"/>
    </source>
</evidence>
<dbReference type="PROSITE" id="PS00463">
    <property type="entry name" value="ZN2_CY6_FUNGAL_1"/>
    <property type="match status" value="1"/>
</dbReference>
<dbReference type="PANTHER" id="PTHR37534:SF23">
    <property type="entry name" value="ZN(II)2CYS6 TRANSCRIPTION FACTOR (EUROFUNG)"/>
    <property type="match status" value="1"/>
</dbReference>
<protein>
    <recommendedName>
        <fullName evidence="7">Zn(2)-C6 fungal-type domain-containing protein</fullName>
    </recommendedName>
</protein>
<gene>
    <name evidence="8" type="ORF">APUU_10883A</name>
</gene>
<dbReference type="InterPro" id="IPR036864">
    <property type="entry name" value="Zn2-C6_fun-type_DNA-bd_sf"/>
</dbReference>
<sequence>MENVNPINEFPPDTEPRPEPTAADQSNRNASTQQVAAAKVARKRTKTGCLTCRQRRIKCGEEKPVCKNCTKSKRECKGYAQRLIFKNPLGVPGIPNSLPPQPVPPSTQYDGQIDFQLTSAGTHGPVLAPKLPTVPGSEHRPLPQSSTSSFSQNLHAADAAFSKQFSVPAQTLLPDTPSTYRPTNQLTGLGQHREEPSTYSSNDFSHYPANERGPSQPESEIWTTQEPAGSMTPSQPLQSVHVPGPAHTPQDAALHARQTSEHRRSAPHSQFLSPVSPLSPFNYIEEEEEDDYYDVESDEEAQDQVAIQDFNQLNMVMASANRDVGRARLFTTYLDEANMLAFYQPTFGSSPLNNPKTAQIFLHFIHATGPALSVFERHGTDQSTMLGAPVPMAQQGLWTYTLPLKAFQHQALQQAILALGGLHIAYLQDAPSTASLKHYQYALRRVGKAVGLPVQRKQLGTLAATLLLAYYEVMTADHFKWNNHLAGSAQLIREIDFAGITRDLRAQRRRRWLERSNTNSFFEDIYMFSNSAFSDDPFAELEMGIDGNIVGSLLGRAVNYDQFGQVEEESTQSRKRHFTRKDIETFRVQSDLYWWFCKQDWLQSLISAGPLFLPFPQWGQCPPRAGLGLKNDLYGSADHLHLLMGRLADFAVRERKRKVNAAKATGSEWKPDARFGRFMARFAPRPANTGQAPPNFPSGPPGGPTGAPQSGGFGPPPGADSRKGSQESHRGSMGPPNSASASSGSSPKAPPMYGMVPSSGSRQLPAAFAIMSERRDSHQHNDEDDDMSYDEAENEWESILAAFELFAQSLGPDFLPLAADMTMPIHSPFGLAIQYHTLNMASLMGFYYTGRLALLRLHPAMPPAMYVAAGYAASTTGSLAQTIGRIAAGIYGAQNGRGGIEGFSPSVGSCLIEATVPLFFAGVQYMAPDQRDWTIAVLGDIARLTGWKTASSIARGCERAWMAAAQQGRGPPYERREGSTVPQPPVWRYTGSVANTERRFITINKLPPTWAMGILSIDDHDYEQNEKDRVQAAHI</sequence>
<feature type="compositionally biased region" description="Low complexity" evidence="6">
    <location>
        <begin position="731"/>
        <end position="747"/>
    </location>
</feature>
<dbReference type="GeneID" id="64968060"/>
<keyword evidence="9" id="KW-1185">Reference proteome</keyword>
<dbReference type="InterPro" id="IPR001138">
    <property type="entry name" value="Zn2Cys6_DnaBD"/>
</dbReference>
<feature type="region of interest" description="Disordered" evidence="6">
    <location>
        <begin position="1"/>
        <end position="40"/>
    </location>
</feature>
<dbReference type="OrthoDB" id="5391043at2759"/>
<name>A0A7R8AHX8_9EURO</name>
<dbReference type="SMART" id="SM00066">
    <property type="entry name" value="GAL4"/>
    <property type="match status" value="1"/>
</dbReference>
<accession>A0A7R8AHX8</accession>
<dbReference type="GO" id="GO:0005634">
    <property type="term" value="C:nucleus"/>
    <property type="evidence" value="ECO:0007669"/>
    <property type="project" value="UniProtKB-SubCell"/>
</dbReference>
<reference evidence="8" key="1">
    <citation type="submission" date="2021-01" db="EMBL/GenBank/DDBJ databases">
        <authorList>
            <consortium name="Aspergillus puulaauensis MK2 genome sequencing consortium"/>
            <person name="Kazuki M."/>
            <person name="Futagami T."/>
        </authorList>
    </citation>
    <scope>NUCLEOTIDE SEQUENCE</scope>
    <source>
        <strain evidence="8">MK2</strain>
    </source>
</reference>
<dbReference type="RefSeq" id="XP_041550249.1">
    <property type="nucleotide sequence ID" value="XM_041705740.1"/>
</dbReference>
<dbReference type="PROSITE" id="PS50048">
    <property type="entry name" value="ZN2_CY6_FUNGAL_2"/>
    <property type="match status" value="1"/>
</dbReference>
<dbReference type="Pfam" id="PF00172">
    <property type="entry name" value="Zn_clus"/>
    <property type="match status" value="1"/>
</dbReference>
<proteinExistence type="predicted"/>
<organism evidence="8 9">
    <name type="scientific">Aspergillus puulaauensis</name>
    <dbReference type="NCBI Taxonomy" id="1220207"/>
    <lineage>
        <taxon>Eukaryota</taxon>
        <taxon>Fungi</taxon>
        <taxon>Dikarya</taxon>
        <taxon>Ascomycota</taxon>
        <taxon>Pezizomycotina</taxon>
        <taxon>Eurotiomycetes</taxon>
        <taxon>Eurotiomycetidae</taxon>
        <taxon>Eurotiales</taxon>
        <taxon>Aspergillaceae</taxon>
        <taxon>Aspergillus</taxon>
    </lineage>
</organism>
<feature type="compositionally biased region" description="Polar residues" evidence="6">
    <location>
        <begin position="216"/>
        <end position="238"/>
    </location>
</feature>
<dbReference type="CDD" id="cd00067">
    <property type="entry name" value="GAL4"/>
    <property type="match status" value="1"/>
</dbReference>
<evidence type="ECO:0000259" key="7">
    <source>
        <dbReference type="PROSITE" id="PS50048"/>
    </source>
</evidence>
<evidence type="ECO:0000256" key="3">
    <source>
        <dbReference type="ARBA" id="ARBA00023125"/>
    </source>
</evidence>
<evidence type="ECO:0000313" key="9">
    <source>
        <dbReference type="Proteomes" id="UP000654913"/>
    </source>
</evidence>
<dbReference type="GO" id="GO:0045944">
    <property type="term" value="P:positive regulation of transcription by RNA polymerase II"/>
    <property type="evidence" value="ECO:0007669"/>
    <property type="project" value="TreeGrafter"/>
</dbReference>
<evidence type="ECO:0000256" key="6">
    <source>
        <dbReference type="SAM" id="MobiDB-lite"/>
    </source>
</evidence>
<dbReference type="Proteomes" id="UP000654913">
    <property type="component" value="Chromosome 1"/>
</dbReference>
<dbReference type="Gene3D" id="4.10.240.10">
    <property type="entry name" value="Zn(2)-C6 fungal-type DNA-binding domain"/>
    <property type="match status" value="1"/>
</dbReference>
<dbReference type="InterPro" id="IPR021858">
    <property type="entry name" value="Fun_TF"/>
</dbReference>
<dbReference type="GO" id="GO:0000976">
    <property type="term" value="F:transcription cis-regulatory region binding"/>
    <property type="evidence" value="ECO:0007669"/>
    <property type="project" value="TreeGrafter"/>
</dbReference>
<feature type="compositionally biased region" description="Basic and acidic residues" evidence="6">
    <location>
        <begin position="720"/>
        <end position="730"/>
    </location>
</feature>
<feature type="region of interest" description="Disordered" evidence="6">
    <location>
        <begin position="684"/>
        <end position="758"/>
    </location>
</feature>
<feature type="domain" description="Zn(2)-C6 fungal-type" evidence="7">
    <location>
        <begin position="48"/>
        <end position="76"/>
    </location>
</feature>
<dbReference type="EMBL" id="AP024443">
    <property type="protein sequence ID" value="BCS18055.1"/>
    <property type="molecule type" value="Genomic_DNA"/>
</dbReference>
<feature type="compositionally biased region" description="Polar residues" evidence="6">
    <location>
        <begin position="176"/>
        <end position="188"/>
    </location>
</feature>
<keyword evidence="2" id="KW-0805">Transcription regulation</keyword>
<evidence type="ECO:0000256" key="5">
    <source>
        <dbReference type="ARBA" id="ARBA00023242"/>
    </source>
</evidence>
<feature type="compositionally biased region" description="Pro residues" evidence="6">
    <location>
        <begin position="694"/>
        <end position="703"/>
    </location>
</feature>
<dbReference type="GO" id="GO:0000981">
    <property type="term" value="F:DNA-binding transcription factor activity, RNA polymerase II-specific"/>
    <property type="evidence" value="ECO:0007669"/>
    <property type="project" value="InterPro"/>
</dbReference>
<keyword evidence="5" id="KW-0539">Nucleus</keyword>
<keyword evidence="3" id="KW-0238">DNA-binding</keyword>
<feature type="region of interest" description="Disordered" evidence="6">
    <location>
        <begin position="172"/>
        <end position="278"/>
    </location>
</feature>
<evidence type="ECO:0000256" key="2">
    <source>
        <dbReference type="ARBA" id="ARBA00023015"/>
    </source>
</evidence>
<dbReference type="SUPFAM" id="SSF57701">
    <property type="entry name" value="Zn2/Cys6 DNA-binding domain"/>
    <property type="match status" value="1"/>
</dbReference>
<dbReference type="AlphaFoldDB" id="A0A7R8AHX8"/>
<reference evidence="8" key="2">
    <citation type="submission" date="2021-02" db="EMBL/GenBank/DDBJ databases">
        <title>Aspergillus puulaauensis MK2 genome sequence.</title>
        <authorList>
            <person name="Futagami T."/>
            <person name="Mori K."/>
            <person name="Kadooka C."/>
            <person name="Tanaka T."/>
        </authorList>
    </citation>
    <scope>NUCLEOTIDE SEQUENCE</scope>
    <source>
        <strain evidence="8">MK2</strain>
    </source>
</reference>
<evidence type="ECO:0000256" key="4">
    <source>
        <dbReference type="ARBA" id="ARBA00023163"/>
    </source>
</evidence>
<dbReference type="Pfam" id="PF11951">
    <property type="entry name" value="Fungal_trans_2"/>
    <property type="match status" value="1"/>
</dbReference>
<dbReference type="PANTHER" id="PTHR37534">
    <property type="entry name" value="TRANSCRIPTIONAL ACTIVATOR PROTEIN UGA3"/>
    <property type="match status" value="1"/>
</dbReference>